<evidence type="ECO:0000313" key="2">
    <source>
        <dbReference type="EMBL" id="EMA47306.1"/>
    </source>
</evidence>
<evidence type="ECO:0000256" key="1">
    <source>
        <dbReference type="SAM" id="MobiDB-lite"/>
    </source>
</evidence>
<accession>M0MNR4</accession>
<proteinExistence type="predicted"/>
<dbReference type="PATRIC" id="fig|931277.6.peg.1050"/>
<dbReference type="Pfam" id="PF11175">
    <property type="entry name" value="DUF2961"/>
    <property type="match status" value="1"/>
</dbReference>
<sequence>MPDSFGLDGLTELRDERSRSITAENPDGTIGGGGRAASDLGTGRKGRPNVTLERGETTTLADIDGSGVIRHIWLTVSGGGATDDHVLRNLVLCAYWDGEDAPSVEVPLGDFFCSGHGEFATVDSVPIVVAPKGGFNCYFPMPFRDGAKLTIESEHDEDVMCFYQIDYSETAVADDAATFHAQWRRTNPTKLGEDHTILDGVEGEGQYVGTYLAWAALGDEWWGEGEMKFYLDGDEEYPTLCGTGTEDYVGGAWCFLPTSAESLADQETYSTPYLGFPFYDDDGARPSSYGLYRWHVPDPIRFREDLRVTVQAIGNDSNGLFERSDDVSSVAYWYQREPHTMFPDLPDRRARRPR</sequence>
<protein>
    <recommendedName>
        <fullName evidence="4">DUF2961 domain-containing protein</fullName>
    </recommendedName>
</protein>
<dbReference type="InterPro" id="IPR021345">
    <property type="entry name" value="DUF2961"/>
</dbReference>
<feature type="region of interest" description="Disordered" evidence="1">
    <location>
        <begin position="19"/>
        <end position="50"/>
    </location>
</feature>
<keyword evidence="3" id="KW-1185">Reference proteome</keyword>
<name>M0MNR4_HALMO</name>
<evidence type="ECO:0008006" key="4">
    <source>
        <dbReference type="Google" id="ProtNLM"/>
    </source>
</evidence>
<dbReference type="AlphaFoldDB" id="M0MNR4"/>
<dbReference type="RefSeq" id="WP_004052437.1">
    <property type="nucleotide sequence ID" value="NZ_AOMC01000079.1"/>
</dbReference>
<gene>
    <name evidence="2" type="ORF">C448_05388</name>
</gene>
<evidence type="ECO:0000313" key="3">
    <source>
        <dbReference type="Proteomes" id="UP000011568"/>
    </source>
</evidence>
<dbReference type="EMBL" id="AOMC01000079">
    <property type="protein sequence ID" value="EMA47306.1"/>
    <property type="molecule type" value="Genomic_DNA"/>
</dbReference>
<dbReference type="Proteomes" id="UP000011568">
    <property type="component" value="Unassembled WGS sequence"/>
</dbReference>
<dbReference type="STRING" id="931277.C448_05388"/>
<dbReference type="OrthoDB" id="275286at2157"/>
<dbReference type="Gene3D" id="2.60.120.1390">
    <property type="match status" value="1"/>
</dbReference>
<reference evidence="2 3" key="1">
    <citation type="journal article" date="2014" name="PLoS Genet.">
        <title>Phylogenetically driven sequencing of extremely halophilic archaea reveals strategies for static and dynamic osmo-response.</title>
        <authorList>
            <person name="Becker E.A."/>
            <person name="Seitzer P.M."/>
            <person name="Tritt A."/>
            <person name="Larsen D."/>
            <person name="Krusor M."/>
            <person name="Yao A.I."/>
            <person name="Wu D."/>
            <person name="Madern D."/>
            <person name="Eisen J.A."/>
            <person name="Darling A.E."/>
            <person name="Facciotti M.T."/>
        </authorList>
    </citation>
    <scope>NUCLEOTIDE SEQUENCE [LARGE SCALE GENOMIC DNA]</scope>
    <source>
        <strain evidence="2 3">DSM 1307</strain>
    </source>
</reference>
<organism evidence="2 3">
    <name type="scientific">Halococcus morrhuae DSM 1307</name>
    <dbReference type="NCBI Taxonomy" id="931277"/>
    <lineage>
        <taxon>Archaea</taxon>
        <taxon>Methanobacteriati</taxon>
        <taxon>Methanobacteriota</taxon>
        <taxon>Stenosarchaea group</taxon>
        <taxon>Halobacteria</taxon>
        <taxon>Halobacteriales</taxon>
        <taxon>Halococcaceae</taxon>
        <taxon>Halococcus</taxon>
    </lineage>
</organism>
<comment type="caution">
    <text evidence="2">The sequence shown here is derived from an EMBL/GenBank/DDBJ whole genome shotgun (WGS) entry which is preliminary data.</text>
</comment>